<proteinExistence type="predicted"/>
<dbReference type="EMBL" id="MU151193">
    <property type="protein sequence ID" value="KAF9447596.1"/>
    <property type="molecule type" value="Genomic_DNA"/>
</dbReference>
<evidence type="ECO:0000313" key="2">
    <source>
        <dbReference type="Proteomes" id="UP000807342"/>
    </source>
</evidence>
<dbReference type="OrthoDB" id="3255221at2759"/>
<sequence>MSWPAHIQQDLDDLSDTDNIRNHFYPLYLDILLECFPRNRFRICPLFATPSAEYVGGLYFQGGFDVTVAFVVETRDLLEEAVFFVDICPPTSLQDLWLRKTSDGRMRNYMKELYPDSKPPILPRLHGISAFGLVLLRTNGLQRTLCLHNGGTRI</sequence>
<dbReference type="AlphaFoldDB" id="A0A9P5XD10"/>
<comment type="caution">
    <text evidence="1">The sequence shown here is derived from an EMBL/GenBank/DDBJ whole genome shotgun (WGS) entry which is preliminary data.</text>
</comment>
<keyword evidence="2" id="KW-1185">Reference proteome</keyword>
<protein>
    <submittedName>
        <fullName evidence="1">Uncharacterized protein</fullName>
    </submittedName>
</protein>
<organism evidence="1 2">
    <name type="scientific">Macrolepiota fuliginosa MF-IS2</name>
    <dbReference type="NCBI Taxonomy" id="1400762"/>
    <lineage>
        <taxon>Eukaryota</taxon>
        <taxon>Fungi</taxon>
        <taxon>Dikarya</taxon>
        <taxon>Basidiomycota</taxon>
        <taxon>Agaricomycotina</taxon>
        <taxon>Agaricomycetes</taxon>
        <taxon>Agaricomycetidae</taxon>
        <taxon>Agaricales</taxon>
        <taxon>Agaricineae</taxon>
        <taxon>Agaricaceae</taxon>
        <taxon>Macrolepiota</taxon>
    </lineage>
</organism>
<accession>A0A9P5XD10</accession>
<dbReference type="Proteomes" id="UP000807342">
    <property type="component" value="Unassembled WGS sequence"/>
</dbReference>
<reference evidence="1" key="1">
    <citation type="submission" date="2020-11" db="EMBL/GenBank/DDBJ databases">
        <authorList>
            <consortium name="DOE Joint Genome Institute"/>
            <person name="Ahrendt S."/>
            <person name="Riley R."/>
            <person name="Andreopoulos W."/>
            <person name="Labutti K."/>
            <person name="Pangilinan J."/>
            <person name="Ruiz-Duenas F.J."/>
            <person name="Barrasa J.M."/>
            <person name="Sanchez-Garcia M."/>
            <person name="Camarero S."/>
            <person name="Miyauchi S."/>
            <person name="Serrano A."/>
            <person name="Linde D."/>
            <person name="Babiker R."/>
            <person name="Drula E."/>
            <person name="Ayuso-Fernandez I."/>
            <person name="Pacheco R."/>
            <person name="Padilla G."/>
            <person name="Ferreira P."/>
            <person name="Barriuso J."/>
            <person name="Kellner H."/>
            <person name="Castanera R."/>
            <person name="Alfaro M."/>
            <person name="Ramirez L."/>
            <person name="Pisabarro A.G."/>
            <person name="Kuo A."/>
            <person name="Tritt A."/>
            <person name="Lipzen A."/>
            <person name="He G."/>
            <person name="Yan M."/>
            <person name="Ng V."/>
            <person name="Cullen D."/>
            <person name="Martin F."/>
            <person name="Rosso M.-N."/>
            <person name="Henrissat B."/>
            <person name="Hibbett D."/>
            <person name="Martinez A.T."/>
            <person name="Grigoriev I.V."/>
        </authorList>
    </citation>
    <scope>NUCLEOTIDE SEQUENCE</scope>
    <source>
        <strain evidence="1">MF-IS2</strain>
    </source>
</reference>
<gene>
    <name evidence="1" type="ORF">P691DRAFT_802174</name>
</gene>
<name>A0A9P5XD10_9AGAR</name>
<evidence type="ECO:0000313" key="1">
    <source>
        <dbReference type="EMBL" id="KAF9447596.1"/>
    </source>
</evidence>